<evidence type="ECO:0000256" key="6">
    <source>
        <dbReference type="SAM" id="Coils"/>
    </source>
</evidence>
<feature type="domain" description="BAP29/BAP31 transmembrane" evidence="7">
    <location>
        <begin position="1"/>
        <end position="139"/>
    </location>
</feature>
<dbReference type="Pfam" id="PF05529">
    <property type="entry name" value="Bap31"/>
    <property type="match status" value="1"/>
</dbReference>
<evidence type="ECO:0000313" key="9">
    <source>
        <dbReference type="Proteomes" id="UP000001640"/>
    </source>
</evidence>
<comment type="similarity">
    <text evidence="5">Belongs to the BCAP29/BCAP31 family.</text>
</comment>
<keyword evidence="5" id="KW-0653">Protein transport</keyword>
<dbReference type="RefSeq" id="XP_003673207.1">
    <property type="nucleotide sequence ID" value="XM_003673159.1"/>
</dbReference>
<accession>G0V5S8</accession>
<feature type="transmembrane region" description="Helical" evidence="5">
    <location>
        <begin position="108"/>
        <end position="128"/>
    </location>
</feature>
<keyword evidence="6" id="KW-0175">Coiled coil</keyword>
<dbReference type="GO" id="GO:0006886">
    <property type="term" value="P:intracellular protein transport"/>
    <property type="evidence" value="ECO:0007669"/>
    <property type="project" value="UniProtKB-UniRule"/>
</dbReference>
<dbReference type="InParanoid" id="G0V5S8"/>
<organism evidence="8 9">
    <name type="scientific">Naumovozyma castellii</name>
    <name type="common">Yeast</name>
    <name type="synonym">Saccharomyces castellii</name>
    <dbReference type="NCBI Taxonomy" id="27288"/>
    <lineage>
        <taxon>Eukaryota</taxon>
        <taxon>Fungi</taxon>
        <taxon>Dikarya</taxon>
        <taxon>Ascomycota</taxon>
        <taxon>Saccharomycotina</taxon>
        <taxon>Saccharomycetes</taxon>
        <taxon>Saccharomycetales</taxon>
        <taxon>Saccharomycetaceae</taxon>
        <taxon>Naumovozyma</taxon>
    </lineage>
</organism>
<dbReference type="OrthoDB" id="435607at2759"/>
<dbReference type="GO" id="GO:0006888">
    <property type="term" value="P:endoplasmic reticulum to Golgi vesicle-mediated transport"/>
    <property type="evidence" value="ECO:0007669"/>
    <property type="project" value="UniProtKB-UniRule"/>
</dbReference>
<keyword evidence="5" id="KW-0256">Endoplasmic reticulum</keyword>
<dbReference type="AlphaFoldDB" id="G0V5S8"/>
<evidence type="ECO:0000256" key="5">
    <source>
        <dbReference type="RuleBase" id="RU367026"/>
    </source>
</evidence>
<comment type="function">
    <text evidence="5">May play a role in anterograde transport of membrane proteins from the endoplasmic reticulum to the Golgi.</text>
</comment>
<keyword evidence="2 5" id="KW-0812">Transmembrane</keyword>
<name>G0V5S8_NAUCA</name>
<comment type="subcellular location">
    <subcellularLocation>
        <location evidence="5">Endoplasmic reticulum membrane</location>
        <topology evidence="5">Multi-pass membrane protein</topology>
    </subcellularLocation>
    <subcellularLocation>
        <location evidence="1">Membrane</location>
        <topology evidence="1">Multi-pass membrane protein</topology>
    </subcellularLocation>
</comment>
<dbReference type="InterPro" id="IPR008417">
    <property type="entry name" value="BAP29/BAP31"/>
</dbReference>
<keyword evidence="3 5" id="KW-1133">Transmembrane helix</keyword>
<reference key="2">
    <citation type="submission" date="2011-08" db="EMBL/GenBank/DDBJ databases">
        <title>Genome sequence of Naumovozyma castellii.</title>
        <authorList>
            <person name="Gordon J.L."/>
            <person name="Armisen D."/>
            <person name="Proux-Wera E."/>
            <person name="OhEigeartaigh S.S."/>
            <person name="Byrne K.P."/>
            <person name="Wolfe K.H."/>
        </authorList>
    </citation>
    <scope>NUCLEOTIDE SEQUENCE</scope>
    <source>
        <strain>Type strain:CBS 4309</strain>
    </source>
</reference>
<evidence type="ECO:0000259" key="7">
    <source>
        <dbReference type="Pfam" id="PF05529"/>
    </source>
</evidence>
<dbReference type="GeneID" id="96900305"/>
<evidence type="ECO:0000256" key="4">
    <source>
        <dbReference type="ARBA" id="ARBA00023136"/>
    </source>
</evidence>
<reference evidence="8 9" key="1">
    <citation type="journal article" date="2011" name="Proc. Natl. Acad. Sci. U.S.A.">
        <title>Evolutionary erosion of yeast sex chromosomes by mating-type switching accidents.</title>
        <authorList>
            <person name="Gordon J.L."/>
            <person name="Armisen D."/>
            <person name="Proux-Wera E."/>
            <person name="Oheigeartaigh S.S."/>
            <person name="Byrne K.P."/>
            <person name="Wolfe K.H."/>
        </authorList>
    </citation>
    <scope>NUCLEOTIDE SEQUENCE [LARGE SCALE GENOMIC DNA]</scope>
    <source>
        <strain evidence="9">ATCC 76901 / BCRC 22586 / CBS 4309 / NBRC 1992 / NRRL Y-12630</strain>
    </source>
</reference>
<keyword evidence="5" id="KW-0931">ER-Golgi transport</keyword>
<dbReference type="OMA" id="FIDCINR"/>
<proteinExistence type="inferred from homology"/>
<keyword evidence="5" id="KW-0813">Transport</keyword>
<dbReference type="GO" id="GO:0005789">
    <property type="term" value="C:endoplasmic reticulum membrane"/>
    <property type="evidence" value="ECO:0007669"/>
    <property type="project" value="UniProtKB-SubCell"/>
</dbReference>
<dbReference type="EMBL" id="HE576752">
    <property type="protein sequence ID" value="CCC66816.1"/>
    <property type="molecule type" value="Genomic_DNA"/>
</dbReference>
<dbReference type="HOGENOM" id="CLU_087648_0_1_1"/>
<dbReference type="GO" id="GO:0070973">
    <property type="term" value="P:protein localization to endoplasmic reticulum exit site"/>
    <property type="evidence" value="ECO:0007669"/>
    <property type="project" value="UniProtKB-UniRule"/>
</dbReference>
<feature type="transmembrane region" description="Helical" evidence="5">
    <location>
        <begin position="46"/>
        <end position="63"/>
    </location>
</feature>
<dbReference type="FunCoup" id="G0V5S8">
    <property type="interactions" value="705"/>
</dbReference>
<gene>
    <name evidence="8" type="primary">NCAS0A02580</name>
    <name evidence="8" type="ordered locus">NCAS_0A02580</name>
</gene>
<evidence type="ECO:0000256" key="3">
    <source>
        <dbReference type="ARBA" id="ARBA00022989"/>
    </source>
</evidence>
<keyword evidence="4 5" id="KW-0472">Membrane</keyword>
<dbReference type="PANTHER" id="PTHR12701:SF20">
    <property type="entry name" value="ENDOPLASMIC RETICULUM TRANSMEMBRANE PROTEIN"/>
    <property type="match status" value="1"/>
</dbReference>
<evidence type="ECO:0000313" key="8">
    <source>
        <dbReference type="EMBL" id="CCC66816.1"/>
    </source>
</evidence>
<evidence type="ECO:0000256" key="1">
    <source>
        <dbReference type="ARBA" id="ARBA00004141"/>
    </source>
</evidence>
<keyword evidence="9" id="KW-1185">Reference proteome</keyword>
<evidence type="ECO:0000256" key="2">
    <source>
        <dbReference type="ARBA" id="ARBA00022692"/>
    </source>
</evidence>
<dbReference type="KEGG" id="ncs:NCAS_0A02580"/>
<protein>
    <recommendedName>
        <fullName evidence="5">Endoplasmic reticulum transmembrane protein</fullName>
    </recommendedName>
</protein>
<sequence length="195" mass="22099">MSLYYTLVFGILVAEIIVFSILALPIPSKFRKPLTLLLLRPFKIPTVQVAIKCILGFILLLFLDSINKVYNINQELTEAGRATGGGAGGLGQERIEVLSRKFFAQRNMYLTGITLFLTFIVTRTFSLVNELLDLKETYHTTENKLGKGKLSKSEQEKKDKANAELKVKLTKQIEETDKEIERLTEKATLLQKEME</sequence>
<dbReference type="STRING" id="1064592.G0V5S8"/>
<dbReference type="InterPro" id="IPR040463">
    <property type="entry name" value="BAP29/BAP31_N"/>
</dbReference>
<feature type="coiled-coil region" evidence="6">
    <location>
        <begin position="166"/>
        <end position="193"/>
    </location>
</feature>
<dbReference type="Proteomes" id="UP000001640">
    <property type="component" value="Chromosome 1"/>
</dbReference>
<feature type="transmembrane region" description="Helical" evidence="5">
    <location>
        <begin position="7"/>
        <end position="26"/>
    </location>
</feature>
<dbReference type="eggNOG" id="KOG1962">
    <property type="taxonomic scope" value="Eukaryota"/>
</dbReference>
<dbReference type="PANTHER" id="PTHR12701">
    <property type="entry name" value="BCR-ASSOCIATED PROTEIN, BAP"/>
    <property type="match status" value="1"/>
</dbReference>